<protein>
    <submittedName>
        <fullName evidence="2">Uncharacterized protein</fullName>
    </submittedName>
</protein>
<dbReference type="Proteomes" id="UP000018538">
    <property type="component" value="Unassembled WGS sequence"/>
</dbReference>
<evidence type="ECO:0000313" key="2">
    <source>
        <dbReference type="EMBL" id="ETB61212.1"/>
    </source>
</evidence>
<dbReference type="InterPro" id="IPR006477">
    <property type="entry name" value="Yir_bir_cir"/>
</dbReference>
<feature type="transmembrane region" description="Helical" evidence="1">
    <location>
        <begin position="291"/>
        <end position="312"/>
    </location>
</feature>
<evidence type="ECO:0000256" key="1">
    <source>
        <dbReference type="SAM" id="Phobius"/>
    </source>
</evidence>
<feature type="transmembrane region" description="Helical" evidence="1">
    <location>
        <begin position="259"/>
        <end position="279"/>
    </location>
</feature>
<proteinExistence type="predicted"/>
<dbReference type="AlphaFoldDB" id="V7PR54"/>
<accession>V7PR54</accession>
<keyword evidence="3" id="KW-1185">Reference proteome</keyword>
<dbReference type="EMBL" id="KI635736">
    <property type="protein sequence ID" value="ETB61212.1"/>
    <property type="molecule type" value="Genomic_DNA"/>
</dbReference>
<keyword evidence="1" id="KW-0812">Transmembrane</keyword>
<sequence>MNEEVCKKFQDVRKLFPDELDNSENYQFKTDERYKKYCINNCSNPLEQLNAGCLYIFNEFFGNSKLFKSVAKSNIHIVEYILIWLTYMLNLKPEGTISNLQFFYNLYINNSEKYNEDITDVMEYKNYKYLIDKNSYFLTMDKNIISKLYDALKSLCNMYNEFNETNPNCDKCLEKAKEFVETYEKLNEDPNNIDKISYRQVLCTLSNDYDNFKKKCKDIKCSNSSSFPTIEKNKIPVKCSEQIAQISEFASNLSIGNKLFIVLSIFGAIAFFLGISYKVNNKEFKNYFHYIYANFNKKIICFLTFYISIRYLDFGNDFKNKN</sequence>
<gene>
    <name evidence="2" type="ORF">YYC_01151</name>
</gene>
<evidence type="ECO:0000313" key="3">
    <source>
        <dbReference type="Proteomes" id="UP000018538"/>
    </source>
</evidence>
<name>V7PR54_PLAYE</name>
<reference evidence="2 3" key="1">
    <citation type="submission" date="2013-11" db="EMBL/GenBank/DDBJ databases">
        <title>The Genome Sequence of Plasmodium yoelii 17X.</title>
        <authorList>
            <consortium name="The Broad Institute Genomics Platform"/>
            <consortium name="The Broad Institute Genome Sequencing Center for Infectious Disease"/>
            <person name="Neafsey D."/>
            <person name="Adams J."/>
            <person name="Walker B."/>
            <person name="Young S.K."/>
            <person name="Zeng Q."/>
            <person name="Gargeya S."/>
            <person name="Fitzgerald M."/>
            <person name="Haas B."/>
            <person name="Abouelleil A."/>
            <person name="Alvarado L."/>
            <person name="Chapman S.B."/>
            <person name="Gainer-Dewar J."/>
            <person name="Goldberg J."/>
            <person name="Griggs A."/>
            <person name="Gujja S."/>
            <person name="Hansen M."/>
            <person name="Howarth C."/>
            <person name="Imamovic A."/>
            <person name="Ireland A."/>
            <person name="Larimer J."/>
            <person name="McCowan C."/>
            <person name="Murphy C."/>
            <person name="Pearson M."/>
            <person name="Poon T.W."/>
            <person name="Priest M."/>
            <person name="Roberts A."/>
            <person name="Saif S."/>
            <person name="Shea T."/>
            <person name="Sykes S."/>
            <person name="Wortman J."/>
            <person name="Nusbaum C."/>
            <person name="Birren B."/>
        </authorList>
    </citation>
    <scope>NUCLEOTIDE SEQUENCE [LARGE SCALE GENOMIC DNA]</scope>
    <source>
        <strain evidence="2 3">17X</strain>
    </source>
</reference>
<dbReference type="Pfam" id="PF06022">
    <property type="entry name" value="Cir_Bir_Yir"/>
    <property type="match status" value="1"/>
</dbReference>
<organism evidence="2 3">
    <name type="scientific">Plasmodium yoelii 17X</name>
    <dbReference type="NCBI Taxonomy" id="1323249"/>
    <lineage>
        <taxon>Eukaryota</taxon>
        <taxon>Sar</taxon>
        <taxon>Alveolata</taxon>
        <taxon>Apicomplexa</taxon>
        <taxon>Aconoidasida</taxon>
        <taxon>Haemosporida</taxon>
        <taxon>Plasmodiidae</taxon>
        <taxon>Plasmodium</taxon>
        <taxon>Plasmodium (Vinckeia)</taxon>
    </lineage>
</organism>
<keyword evidence="1" id="KW-1133">Transmembrane helix</keyword>
<dbReference type="NCBIfam" id="TIGR01590">
    <property type="entry name" value="yir-bir-cir_Pla"/>
    <property type="match status" value="1"/>
</dbReference>
<keyword evidence="1" id="KW-0472">Membrane</keyword>